<dbReference type="EMBL" id="BAAANO010000020">
    <property type="protein sequence ID" value="GAA2010844.1"/>
    <property type="molecule type" value="Genomic_DNA"/>
</dbReference>
<feature type="region of interest" description="Disordered" evidence="1">
    <location>
        <begin position="1"/>
        <end position="22"/>
    </location>
</feature>
<dbReference type="Proteomes" id="UP001500755">
    <property type="component" value="Unassembled WGS sequence"/>
</dbReference>
<keyword evidence="3" id="KW-1185">Reference proteome</keyword>
<dbReference type="InterPro" id="IPR042099">
    <property type="entry name" value="ANL_N_sf"/>
</dbReference>
<proteinExistence type="predicted"/>
<evidence type="ECO:0000313" key="2">
    <source>
        <dbReference type="EMBL" id="GAA2010844.1"/>
    </source>
</evidence>
<evidence type="ECO:0000256" key="1">
    <source>
        <dbReference type="SAM" id="MobiDB-lite"/>
    </source>
</evidence>
<reference evidence="2 3" key="1">
    <citation type="journal article" date="2019" name="Int. J. Syst. Evol. Microbiol.">
        <title>The Global Catalogue of Microorganisms (GCM) 10K type strain sequencing project: providing services to taxonomists for standard genome sequencing and annotation.</title>
        <authorList>
            <consortium name="The Broad Institute Genomics Platform"/>
            <consortium name="The Broad Institute Genome Sequencing Center for Infectious Disease"/>
            <person name="Wu L."/>
            <person name="Ma J."/>
        </authorList>
    </citation>
    <scope>NUCLEOTIDE SEQUENCE [LARGE SCALE GENOMIC DNA]</scope>
    <source>
        <strain evidence="2 3">JCM 14546</strain>
    </source>
</reference>
<organism evidence="2 3">
    <name type="scientific">Brevibacterium samyangense</name>
    <dbReference type="NCBI Taxonomy" id="366888"/>
    <lineage>
        <taxon>Bacteria</taxon>
        <taxon>Bacillati</taxon>
        <taxon>Actinomycetota</taxon>
        <taxon>Actinomycetes</taxon>
        <taxon>Micrococcales</taxon>
        <taxon>Brevibacteriaceae</taxon>
        <taxon>Brevibacterium</taxon>
    </lineage>
</organism>
<dbReference type="SUPFAM" id="SSF56801">
    <property type="entry name" value="Acetyl-CoA synthetase-like"/>
    <property type="match status" value="1"/>
</dbReference>
<dbReference type="PANTHER" id="PTHR43845:SF1">
    <property type="entry name" value="BLR5969 PROTEIN"/>
    <property type="match status" value="1"/>
</dbReference>
<dbReference type="Gene3D" id="3.40.50.12780">
    <property type="entry name" value="N-terminal domain of ligase-like"/>
    <property type="match status" value="1"/>
</dbReference>
<evidence type="ECO:0008006" key="4">
    <source>
        <dbReference type="Google" id="ProtNLM"/>
    </source>
</evidence>
<gene>
    <name evidence="2" type="ORF">GCM10009755_22640</name>
</gene>
<accession>A0ABN2TIL5</accession>
<evidence type="ECO:0000313" key="3">
    <source>
        <dbReference type="Proteomes" id="UP001500755"/>
    </source>
</evidence>
<sequence length="551" mass="61751">MSPSSARGSSMSGSATSGSSAPGLRTALTRLRVPRRPVNLARQAVLRLANVGLTGAYAAYRVHPAVWRFTARHYRPEMERFAKLNAWMICQNASLDVPAYQDHLARNDFEFRWWDLANYTPTSKDEYVRMYAEDDRCWHGRIETVGTVVDESSGSSGTPFNWMRSKNELRTVHKNVAGYVTLLFGSRDLFCINAFSMGAWATGTNTGQAMSKIAMVKNTGPDLTKILDTMRHFGPRFTYLISAYPPFLKHIVDAMDAEPEYWDRYRMNGFVGGEAMTEGLRDYVERRFDRVYSGYGASDLTIGMAGESDLSVTIRRALSEDPAFRAELLGAHESRVPMVFQYNPLETYLETTEDHELVVTINSRSVMSPRLRYNIGDEAKLVDFPTMVALTRKYPEIAAACSAAFREQRMRLPFVLLFGRADSTISYMGANIYPLDVENGLYRNNPWAHLLDGFRIELTDIGALENRPTIHVHLREDAPLTGHEAVDTDALAARISAGVVEHLASVSRDFAQSLEEDPTTADIRVEVHPHGTGPFAEATGKIKNVYLVKKD</sequence>
<comment type="caution">
    <text evidence="2">The sequence shown here is derived from an EMBL/GenBank/DDBJ whole genome shotgun (WGS) entry which is preliminary data.</text>
</comment>
<protein>
    <recommendedName>
        <fullName evidence="4">CoF synthetase</fullName>
    </recommendedName>
</protein>
<dbReference type="PANTHER" id="PTHR43845">
    <property type="entry name" value="BLR5969 PROTEIN"/>
    <property type="match status" value="1"/>
</dbReference>
<name>A0ABN2TIL5_9MICO</name>